<proteinExistence type="inferred from homology"/>
<dbReference type="Proteomes" id="UP000196581">
    <property type="component" value="Unassembled WGS sequence"/>
</dbReference>
<comment type="function">
    <text evidence="5 6">Negative regulator of class I heat shock genes (grpE-dnaK-dnaJ and groELS operons). Prevents heat-shock induction of these operons.</text>
</comment>
<feature type="domain" description="Heat-inducible transcription repressor HrcA C-terminal" evidence="7">
    <location>
        <begin position="103"/>
        <end position="320"/>
    </location>
</feature>
<dbReference type="GO" id="GO:0045892">
    <property type="term" value="P:negative regulation of DNA-templated transcription"/>
    <property type="evidence" value="ECO:0007669"/>
    <property type="project" value="UniProtKB-UniRule"/>
</dbReference>
<keyword evidence="1 6" id="KW-0678">Repressor</keyword>
<dbReference type="InterPro" id="IPR036388">
    <property type="entry name" value="WH-like_DNA-bd_sf"/>
</dbReference>
<evidence type="ECO:0000259" key="7">
    <source>
        <dbReference type="Pfam" id="PF01628"/>
    </source>
</evidence>
<evidence type="ECO:0000256" key="5">
    <source>
        <dbReference type="ARBA" id="ARBA00055319"/>
    </source>
</evidence>
<dbReference type="Gene3D" id="1.10.10.10">
    <property type="entry name" value="Winged helix-like DNA-binding domain superfamily/Winged helix DNA-binding domain"/>
    <property type="match status" value="1"/>
</dbReference>
<dbReference type="EMBL" id="FWFF01000014">
    <property type="protein sequence ID" value="SLM98165.1"/>
    <property type="molecule type" value="Genomic_DNA"/>
</dbReference>
<dbReference type="Pfam" id="PF01628">
    <property type="entry name" value="HrcA"/>
    <property type="match status" value="1"/>
</dbReference>
<dbReference type="InterPro" id="IPR029016">
    <property type="entry name" value="GAF-like_dom_sf"/>
</dbReference>
<name>A0A1X6XG06_9MICO</name>
<dbReference type="PANTHER" id="PTHR34824">
    <property type="entry name" value="HEAT-INDUCIBLE TRANSCRIPTION REPRESSOR HRCA"/>
    <property type="match status" value="1"/>
</dbReference>
<dbReference type="Gene3D" id="3.30.390.60">
    <property type="entry name" value="Heat-inducible transcription repressor hrca homolog, domain 3"/>
    <property type="match status" value="1"/>
</dbReference>
<evidence type="ECO:0000256" key="3">
    <source>
        <dbReference type="ARBA" id="ARBA00023016"/>
    </source>
</evidence>
<keyword evidence="4 6" id="KW-0804">Transcription</keyword>
<dbReference type="FunFam" id="1.10.10.10:FF:000049">
    <property type="entry name" value="Heat-inducible transcription repressor HrcA"/>
    <property type="match status" value="1"/>
</dbReference>
<dbReference type="HAMAP" id="MF_00081">
    <property type="entry name" value="HrcA"/>
    <property type="match status" value="1"/>
</dbReference>
<dbReference type="InterPro" id="IPR023120">
    <property type="entry name" value="WHTH_transcript_rep_HrcA_IDD"/>
</dbReference>
<keyword evidence="9" id="KW-1185">Reference proteome</keyword>
<evidence type="ECO:0000256" key="1">
    <source>
        <dbReference type="ARBA" id="ARBA00022491"/>
    </source>
</evidence>
<dbReference type="Gene3D" id="3.30.450.40">
    <property type="match status" value="1"/>
</dbReference>
<evidence type="ECO:0000256" key="2">
    <source>
        <dbReference type="ARBA" id="ARBA00023015"/>
    </source>
</evidence>
<protein>
    <recommendedName>
        <fullName evidence="6">Heat-inducible transcription repressor HrcA</fullName>
    </recommendedName>
</protein>
<dbReference type="PANTHER" id="PTHR34824:SF1">
    <property type="entry name" value="HEAT-INDUCIBLE TRANSCRIPTION REPRESSOR HRCA"/>
    <property type="match status" value="1"/>
</dbReference>
<dbReference type="SUPFAM" id="SSF55781">
    <property type="entry name" value="GAF domain-like"/>
    <property type="match status" value="1"/>
</dbReference>
<keyword evidence="3 6" id="KW-0346">Stress response</keyword>
<accession>A0A1X6XG06</accession>
<dbReference type="PIRSF" id="PIRSF005485">
    <property type="entry name" value="HrcA"/>
    <property type="match status" value="1"/>
</dbReference>
<keyword evidence="2 6" id="KW-0805">Transcription regulation</keyword>
<dbReference type="AlphaFoldDB" id="A0A1X6XG06"/>
<reference evidence="9" key="1">
    <citation type="submission" date="2017-02" db="EMBL/GenBank/DDBJ databases">
        <authorList>
            <person name="Dridi B."/>
        </authorList>
    </citation>
    <scope>NUCLEOTIDE SEQUENCE [LARGE SCALE GENOMIC DNA]</scope>
    <source>
        <strain evidence="9">B Co 03.10</strain>
    </source>
</reference>
<dbReference type="InterPro" id="IPR021153">
    <property type="entry name" value="HrcA_C"/>
</dbReference>
<sequence length="336" mass="36184">MNDDRRARVLRAIVEDYVSTNEPVGSKALVDRHRLGVSSATIRNDMAALEQDGLIAQPHTSAGRIPTDKGYRAFVDRIDEIKPLSAAEKRAVARVLEHPVDVDDILDRTVRLLSQLTHQVALVQYPRLSRASVRHIELVDIGPSRLLVVLITDAGQVEQRLVDTGAPVTEEEVALLRSLFLSALSGVPVGDVPRYAATIDARPELRGPAAAVGSVLADLSRSFRTERLVMAGTANLARAGRDLGEHMGPLLEAFEEQVVLLRLLSAMAADGPDVAVSIGTENPLDSFASTSVVATNYVAEGVEARMAIVGPTRMDYPTTMAALRAVAKYISTILSD</sequence>
<dbReference type="SUPFAM" id="SSF46785">
    <property type="entry name" value="Winged helix' DNA-binding domain"/>
    <property type="match status" value="1"/>
</dbReference>
<evidence type="ECO:0000313" key="8">
    <source>
        <dbReference type="EMBL" id="SLM98165.1"/>
    </source>
</evidence>
<organism evidence="8 9">
    <name type="scientific">Brevibacterium yomogidense</name>
    <dbReference type="NCBI Taxonomy" id="946573"/>
    <lineage>
        <taxon>Bacteria</taxon>
        <taxon>Bacillati</taxon>
        <taxon>Actinomycetota</taxon>
        <taxon>Actinomycetes</taxon>
        <taxon>Micrococcales</taxon>
        <taxon>Brevibacteriaceae</taxon>
        <taxon>Brevibacterium</taxon>
    </lineage>
</organism>
<dbReference type="InterPro" id="IPR036390">
    <property type="entry name" value="WH_DNA-bd_sf"/>
</dbReference>
<evidence type="ECO:0000256" key="4">
    <source>
        <dbReference type="ARBA" id="ARBA00023163"/>
    </source>
</evidence>
<evidence type="ECO:0000313" key="9">
    <source>
        <dbReference type="Proteomes" id="UP000196581"/>
    </source>
</evidence>
<comment type="similarity">
    <text evidence="6">Belongs to the HrcA family.</text>
</comment>
<dbReference type="GO" id="GO:0003677">
    <property type="term" value="F:DNA binding"/>
    <property type="evidence" value="ECO:0007669"/>
    <property type="project" value="InterPro"/>
</dbReference>
<dbReference type="InterPro" id="IPR002571">
    <property type="entry name" value="HrcA"/>
</dbReference>
<gene>
    <name evidence="6" type="primary">hrcA</name>
    <name evidence="8" type="ORF">FM105_08380</name>
</gene>
<evidence type="ECO:0000256" key="6">
    <source>
        <dbReference type="HAMAP-Rule" id="MF_00081"/>
    </source>
</evidence>
<dbReference type="NCBIfam" id="TIGR00331">
    <property type="entry name" value="hrcA"/>
    <property type="match status" value="1"/>
</dbReference>
<dbReference type="RefSeq" id="WP_087007186.1">
    <property type="nucleotide sequence ID" value="NZ_FWFF01000014.1"/>
</dbReference>